<dbReference type="PANTHER" id="PTHR48182:SF2">
    <property type="entry name" value="PROTEIN SERAC1"/>
    <property type="match status" value="1"/>
</dbReference>
<evidence type="ECO:0000256" key="6">
    <source>
        <dbReference type="ARBA" id="ARBA00023136"/>
    </source>
</evidence>
<keyword evidence="6" id="KW-0472">Membrane</keyword>
<evidence type="ECO:0000256" key="3">
    <source>
        <dbReference type="ARBA" id="ARBA00004370"/>
    </source>
</evidence>
<evidence type="ECO:0000313" key="7">
    <source>
        <dbReference type="EMBL" id="KAF3069355.1"/>
    </source>
</evidence>
<evidence type="ECO:0000256" key="4">
    <source>
        <dbReference type="ARBA" id="ARBA00022824"/>
    </source>
</evidence>
<dbReference type="EMBL" id="QLNT01000012">
    <property type="protein sequence ID" value="KAF3069355.1"/>
    <property type="molecule type" value="Genomic_DNA"/>
</dbReference>
<comment type="caution">
    <text evidence="7">The sequence shown here is derived from an EMBL/GenBank/DDBJ whole genome shotgun (WGS) entry which is preliminary data.</text>
</comment>
<dbReference type="InterPro" id="IPR029058">
    <property type="entry name" value="AB_hydrolase_fold"/>
</dbReference>
<comment type="subcellular location">
    <subcellularLocation>
        <location evidence="2">Endoplasmic reticulum</location>
    </subcellularLocation>
    <subcellularLocation>
        <location evidence="3">Membrane</location>
    </subcellularLocation>
    <subcellularLocation>
        <location evidence="1">Mitochondrion</location>
    </subcellularLocation>
</comment>
<keyword evidence="4" id="KW-0256">Endoplasmic reticulum</keyword>
<dbReference type="GO" id="GO:0005739">
    <property type="term" value="C:mitochondrion"/>
    <property type="evidence" value="ECO:0007669"/>
    <property type="project" value="UniProtKB-SubCell"/>
</dbReference>
<dbReference type="AlphaFoldDB" id="A0A9P5CAQ9"/>
<dbReference type="Proteomes" id="UP000801864">
    <property type="component" value="Unassembled WGS sequence"/>
</dbReference>
<keyword evidence="8" id="KW-1185">Reference proteome</keyword>
<gene>
    <name evidence="7" type="ORF">CFAM422_007290</name>
</gene>
<name>A0A9P5CAQ9_9HYPO</name>
<dbReference type="SUPFAM" id="SSF53474">
    <property type="entry name" value="alpha/beta-Hydrolases"/>
    <property type="match status" value="1"/>
</dbReference>
<organism evidence="7 8">
    <name type="scientific">Trichoderma lentiforme</name>
    <dbReference type="NCBI Taxonomy" id="1567552"/>
    <lineage>
        <taxon>Eukaryota</taxon>
        <taxon>Fungi</taxon>
        <taxon>Dikarya</taxon>
        <taxon>Ascomycota</taxon>
        <taxon>Pezizomycotina</taxon>
        <taxon>Sordariomycetes</taxon>
        <taxon>Hypocreomycetidae</taxon>
        <taxon>Hypocreales</taxon>
        <taxon>Hypocreaceae</taxon>
        <taxon>Trichoderma</taxon>
    </lineage>
</organism>
<dbReference type="GO" id="GO:0016020">
    <property type="term" value="C:membrane"/>
    <property type="evidence" value="ECO:0007669"/>
    <property type="project" value="UniProtKB-SubCell"/>
</dbReference>
<protein>
    <recommendedName>
        <fullName evidence="9">DUF676 domain-containing protein</fullName>
    </recommendedName>
</protein>
<dbReference type="PANTHER" id="PTHR48182">
    <property type="entry name" value="PROTEIN SERAC1"/>
    <property type="match status" value="1"/>
</dbReference>
<evidence type="ECO:0000256" key="2">
    <source>
        <dbReference type="ARBA" id="ARBA00004240"/>
    </source>
</evidence>
<reference evidence="7 8" key="1">
    <citation type="submission" date="2018-06" db="EMBL/GenBank/DDBJ databases">
        <title>Genome analysis of cellulolytic fungus Trichoderma lentiforme CFAM-422.</title>
        <authorList>
            <person name="Steindorff A.S."/>
            <person name="Formighieri E.F."/>
            <person name="Midorikawa G.E.O."/>
            <person name="Tamietti M.S."/>
            <person name="Ramos E.Z."/>
            <person name="Silva A.S."/>
            <person name="Bon E.P.S."/>
            <person name="Mendes T.D."/>
            <person name="Damaso M.C.T."/>
            <person name="Favaro L.C.L."/>
        </authorList>
    </citation>
    <scope>NUCLEOTIDE SEQUENCE [LARGE SCALE GENOMIC DNA]</scope>
    <source>
        <strain evidence="7 8">CFAM-422</strain>
    </source>
</reference>
<accession>A0A9P5CAQ9</accession>
<dbReference type="InterPro" id="IPR052374">
    <property type="entry name" value="SERAC1"/>
</dbReference>
<proteinExistence type="predicted"/>
<dbReference type="GO" id="GO:0005783">
    <property type="term" value="C:endoplasmic reticulum"/>
    <property type="evidence" value="ECO:0007669"/>
    <property type="project" value="UniProtKB-SubCell"/>
</dbReference>
<sequence length="398" mass="44444">MSTYRVRGVPADWDCQRLQSFLNDQETVIGAAIESLAHENNGICQVATATFENLPSQLQHAHSWSIPISRTPNTKLTRKQYLTIDKDFHGLTTLYTPPSEDHKIDIIALSGLGGHAFGSFKEKGGSYMWLRDSLPYDLTSETKPIARVMIYGYDSTVAESKSMQNFEDFATKFNGSLHTLMNTTTIRPIILIGHSLGGLIIKQALISLSGSENKESRTLIRAVYGVVFFGTPHHGMDISSLIPMAGDGPNRSLIESLSHNNSLTLTMQHREFHKVLGDEGESEVFCFYETLKSPTAQQDQYGGWTMTGPDAFLVTKSSATHCRPWEVGAENICALNRTHSELVKFKPNDSDYDIVKEKIEGLCKRAFVARGVNFDLYCNKCQYQYPLHLASASVKQYR</sequence>
<evidence type="ECO:0000313" key="8">
    <source>
        <dbReference type="Proteomes" id="UP000801864"/>
    </source>
</evidence>
<keyword evidence="5" id="KW-0496">Mitochondrion</keyword>
<evidence type="ECO:0008006" key="9">
    <source>
        <dbReference type="Google" id="ProtNLM"/>
    </source>
</evidence>
<evidence type="ECO:0000256" key="1">
    <source>
        <dbReference type="ARBA" id="ARBA00004173"/>
    </source>
</evidence>
<dbReference type="Gene3D" id="3.40.50.1820">
    <property type="entry name" value="alpha/beta hydrolase"/>
    <property type="match status" value="1"/>
</dbReference>
<evidence type="ECO:0000256" key="5">
    <source>
        <dbReference type="ARBA" id="ARBA00023128"/>
    </source>
</evidence>